<comment type="caution">
    <text evidence="2">The sequence shown here is derived from an EMBL/GenBank/DDBJ whole genome shotgun (WGS) entry which is preliminary data.</text>
</comment>
<dbReference type="AlphaFoldDB" id="A0A7W6J614"/>
<proteinExistence type="predicted"/>
<protein>
    <submittedName>
        <fullName evidence="2">Putative membrane protein</fullName>
    </submittedName>
</protein>
<organism evidence="2 3">
    <name type="scientific">Gellertiella hungarica</name>
    <dbReference type="NCBI Taxonomy" id="1572859"/>
    <lineage>
        <taxon>Bacteria</taxon>
        <taxon>Pseudomonadati</taxon>
        <taxon>Pseudomonadota</taxon>
        <taxon>Alphaproteobacteria</taxon>
        <taxon>Hyphomicrobiales</taxon>
        <taxon>Rhizobiaceae</taxon>
        <taxon>Gellertiella</taxon>
    </lineage>
</organism>
<dbReference type="EMBL" id="JACIEZ010000004">
    <property type="protein sequence ID" value="MBB4065443.1"/>
    <property type="molecule type" value="Genomic_DNA"/>
</dbReference>
<feature type="coiled-coil region" evidence="1">
    <location>
        <begin position="97"/>
        <end position="128"/>
    </location>
</feature>
<evidence type="ECO:0000313" key="2">
    <source>
        <dbReference type="EMBL" id="MBB4065443.1"/>
    </source>
</evidence>
<dbReference type="Proteomes" id="UP000528286">
    <property type="component" value="Unassembled WGS sequence"/>
</dbReference>
<keyword evidence="3" id="KW-1185">Reference proteome</keyword>
<accession>A0A7W6J614</accession>
<reference evidence="2 3" key="1">
    <citation type="submission" date="2020-08" db="EMBL/GenBank/DDBJ databases">
        <title>Genomic Encyclopedia of Type Strains, Phase IV (KMG-IV): sequencing the most valuable type-strain genomes for metagenomic binning, comparative biology and taxonomic classification.</title>
        <authorList>
            <person name="Goeker M."/>
        </authorList>
    </citation>
    <scope>NUCLEOTIDE SEQUENCE [LARGE SCALE GENOMIC DNA]</scope>
    <source>
        <strain evidence="2 3">DSM 29853</strain>
    </source>
</reference>
<sequence length="134" mass="15284">MRNLSPARLILAVLLGLSLAGNFFLLGYVLKVQRDEPVRSMLADRPLGGYSEDVRREFRRLLKENRVETARALRALREARRDLSASAGATPVREDEVREAMARVRRATDELQRLMQDLLLEALRAKDRNATPRS</sequence>
<dbReference type="RefSeq" id="WP_183366723.1">
    <property type="nucleotide sequence ID" value="NZ_JACIEZ010000004.1"/>
</dbReference>
<gene>
    <name evidence="2" type="ORF">GGR23_002644</name>
</gene>
<name>A0A7W6J614_9HYPH</name>
<evidence type="ECO:0000256" key="1">
    <source>
        <dbReference type="SAM" id="Coils"/>
    </source>
</evidence>
<keyword evidence="1" id="KW-0175">Coiled coil</keyword>
<evidence type="ECO:0000313" key="3">
    <source>
        <dbReference type="Proteomes" id="UP000528286"/>
    </source>
</evidence>